<name>A0A8J7F3B5_9CYAN</name>
<accession>A0A8J7F3B5</accession>
<evidence type="ECO:0000313" key="4">
    <source>
        <dbReference type="Proteomes" id="UP000620559"/>
    </source>
</evidence>
<feature type="domain" description="Glycosyltransferase subfamily 4-like N-terminal" evidence="2">
    <location>
        <begin position="33"/>
        <end position="197"/>
    </location>
</feature>
<dbReference type="InterPro" id="IPR028098">
    <property type="entry name" value="Glyco_trans_4-like_N"/>
</dbReference>
<evidence type="ECO:0000259" key="1">
    <source>
        <dbReference type="Pfam" id="PF00534"/>
    </source>
</evidence>
<dbReference type="SUPFAM" id="SSF53756">
    <property type="entry name" value="UDP-Glycosyltransferase/glycogen phosphorylase"/>
    <property type="match status" value="1"/>
</dbReference>
<evidence type="ECO:0000259" key="2">
    <source>
        <dbReference type="Pfam" id="PF13439"/>
    </source>
</evidence>
<organism evidence="3 4">
    <name type="scientific">Plectonema cf. radiosum LEGE 06105</name>
    <dbReference type="NCBI Taxonomy" id="945769"/>
    <lineage>
        <taxon>Bacteria</taxon>
        <taxon>Bacillati</taxon>
        <taxon>Cyanobacteriota</taxon>
        <taxon>Cyanophyceae</taxon>
        <taxon>Oscillatoriophycideae</taxon>
        <taxon>Oscillatoriales</taxon>
        <taxon>Microcoleaceae</taxon>
        <taxon>Plectonema</taxon>
    </lineage>
</organism>
<dbReference type="Proteomes" id="UP000620559">
    <property type="component" value="Unassembled WGS sequence"/>
</dbReference>
<dbReference type="GO" id="GO:0016757">
    <property type="term" value="F:glycosyltransferase activity"/>
    <property type="evidence" value="ECO:0007669"/>
    <property type="project" value="InterPro"/>
</dbReference>
<dbReference type="Pfam" id="PF13439">
    <property type="entry name" value="Glyco_transf_4"/>
    <property type="match status" value="1"/>
</dbReference>
<dbReference type="Pfam" id="PF00534">
    <property type="entry name" value="Glycos_transf_1"/>
    <property type="match status" value="1"/>
</dbReference>
<reference evidence="3" key="1">
    <citation type="submission" date="2020-10" db="EMBL/GenBank/DDBJ databases">
        <authorList>
            <person name="Castelo-Branco R."/>
            <person name="Eusebio N."/>
            <person name="Adriana R."/>
            <person name="Vieira A."/>
            <person name="Brugerolle De Fraissinette N."/>
            <person name="Rezende De Castro R."/>
            <person name="Schneider M.P."/>
            <person name="Vasconcelos V."/>
            <person name="Leao P.N."/>
        </authorList>
    </citation>
    <scope>NUCLEOTIDE SEQUENCE</scope>
    <source>
        <strain evidence="3">LEGE 06105</strain>
    </source>
</reference>
<dbReference type="RefSeq" id="WP_193923573.1">
    <property type="nucleotide sequence ID" value="NZ_JADEWL010000101.1"/>
</dbReference>
<sequence>MEAEKVICNQNNHTSVKPASILCLGLGWFPKTPGGLERYVYELTLRLGKNKDQVELCGVGLPEQETNLPIKITNLAAPDTSILQRLWSVRNNFKKTRKTKPDAINLHFALYSLPILDLLPSDVPITFNFHGPWASESQEEGVGNIKALLKKTLVEQRTYQRCHRFIVLSQAFGNILHQQYQIPWEKIHVIPGGVDINSFKPDLSIQQARIKLGWSLERPTLFTSRRLVHRVGLDKLLAAIAQIKPKIPDIYLAIAGRGPLKTSLQQQVTELGIEDNVNFLGFLPDELLPVAYQAADLSIMPSQSFEGFGLAIVESLACGTPVICTPVGGMPEILEPFSPELITESIEVSAIAKKLEQVLNGEIAKPSPEECREYAVNNFDWDKIALQVRNVILGVS</sequence>
<protein>
    <submittedName>
        <fullName evidence="3">Glycosyltransferase family 4 protein</fullName>
    </submittedName>
</protein>
<feature type="domain" description="Glycosyl transferase family 1" evidence="1">
    <location>
        <begin position="206"/>
        <end position="375"/>
    </location>
</feature>
<dbReference type="InterPro" id="IPR001296">
    <property type="entry name" value="Glyco_trans_1"/>
</dbReference>
<dbReference type="PANTHER" id="PTHR45947">
    <property type="entry name" value="SULFOQUINOVOSYL TRANSFERASE SQD2"/>
    <property type="match status" value="1"/>
</dbReference>
<evidence type="ECO:0000313" key="3">
    <source>
        <dbReference type="EMBL" id="MBE9215473.1"/>
    </source>
</evidence>
<comment type="caution">
    <text evidence="3">The sequence shown here is derived from an EMBL/GenBank/DDBJ whole genome shotgun (WGS) entry which is preliminary data.</text>
</comment>
<gene>
    <name evidence="3" type="ORF">IQ247_22880</name>
</gene>
<proteinExistence type="predicted"/>
<dbReference type="AlphaFoldDB" id="A0A8J7F3B5"/>
<dbReference type="EMBL" id="JADEWL010000101">
    <property type="protein sequence ID" value="MBE9215473.1"/>
    <property type="molecule type" value="Genomic_DNA"/>
</dbReference>
<dbReference type="CDD" id="cd03801">
    <property type="entry name" value="GT4_PimA-like"/>
    <property type="match status" value="1"/>
</dbReference>
<dbReference type="InterPro" id="IPR050194">
    <property type="entry name" value="Glycosyltransferase_grp1"/>
</dbReference>
<dbReference type="PANTHER" id="PTHR45947:SF3">
    <property type="entry name" value="SULFOQUINOVOSYL TRANSFERASE SQD2"/>
    <property type="match status" value="1"/>
</dbReference>
<keyword evidence="4" id="KW-1185">Reference proteome</keyword>
<dbReference type="Gene3D" id="3.40.50.2000">
    <property type="entry name" value="Glycogen Phosphorylase B"/>
    <property type="match status" value="2"/>
</dbReference>